<protein>
    <submittedName>
        <fullName evidence="1">Uncharacterized protein</fullName>
    </submittedName>
</protein>
<organism evidence="1 2">
    <name type="scientific">Lentzea kristufekii</name>
    <dbReference type="NCBI Taxonomy" id="3095430"/>
    <lineage>
        <taxon>Bacteria</taxon>
        <taxon>Bacillati</taxon>
        <taxon>Actinomycetota</taxon>
        <taxon>Actinomycetes</taxon>
        <taxon>Pseudonocardiales</taxon>
        <taxon>Pseudonocardiaceae</taxon>
        <taxon>Lentzea</taxon>
    </lineage>
</organism>
<reference evidence="1 2" key="2">
    <citation type="submission" date="2023-11" db="EMBL/GenBank/DDBJ databases">
        <authorList>
            <person name="Lara A.C."/>
            <person name="Chronakova A."/>
        </authorList>
    </citation>
    <scope>NUCLEOTIDE SEQUENCE [LARGE SCALE GENOMIC DNA]</scope>
    <source>
        <strain evidence="1 2">BCCO 10_0798</strain>
    </source>
</reference>
<dbReference type="EMBL" id="JAXAVV010000030">
    <property type="protein sequence ID" value="MDX8055613.1"/>
    <property type="molecule type" value="Genomic_DNA"/>
</dbReference>
<dbReference type="SUPFAM" id="SSF53474">
    <property type="entry name" value="alpha/beta-Hydrolases"/>
    <property type="match status" value="1"/>
</dbReference>
<gene>
    <name evidence="1" type="ORF">SK571_40085</name>
</gene>
<evidence type="ECO:0000313" key="1">
    <source>
        <dbReference type="EMBL" id="MDX8055613.1"/>
    </source>
</evidence>
<dbReference type="RefSeq" id="WP_319989337.1">
    <property type="nucleotide sequence ID" value="NZ_JAXAVV010000030.1"/>
</dbReference>
<dbReference type="Gene3D" id="3.40.50.1820">
    <property type="entry name" value="alpha/beta hydrolase"/>
    <property type="match status" value="1"/>
</dbReference>
<reference evidence="1 2" key="1">
    <citation type="submission" date="2023-11" db="EMBL/GenBank/DDBJ databases">
        <title>Lentzea sokolovensis, sp. nov., Lentzea kristufkii, sp. nov., and Lentzea miocenensis, sp. nov., rare actinobacteria from Sokolov Coal Basin, Miocene lacustrine sediment, Czech Republic.</title>
        <authorList>
            <person name="Lara A."/>
            <person name="Kotroba L."/>
            <person name="Nouioui I."/>
            <person name="Neumann-Schaal M."/>
            <person name="Mast Y."/>
            <person name="Chronakova A."/>
        </authorList>
    </citation>
    <scope>NUCLEOTIDE SEQUENCE [LARGE SCALE GENOMIC DNA]</scope>
    <source>
        <strain evidence="1 2">BCCO 10_0798</strain>
    </source>
</reference>
<accession>A0ABU4U4X0</accession>
<name>A0ABU4U4X0_9PSEU</name>
<keyword evidence="2" id="KW-1185">Reference proteome</keyword>
<evidence type="ECO:0000313" key="2">
    <source>
        <dbReference type="Proteomes" id="UP001271792"/>
    </source>
</evidence>
<sequence>MAHIVGIHGIWNNRSARAQMHEEWLAAITRGLKNVRSAHTDTLTFESAFYGHEYNDGKASDDPHYTEADLDEGFETEFAEAMAATLPDETDGHKGGRDALIRLVNCDLAEGVMSRLVGFIKQVRRYLEDDEFRRLVHAEVSNAMETRPQVVIGHSLGSVIAYDWLQRNRPDEPPALITIGSPLGYETIRKQLHQPMDRSRWPDGARTWTNIAAGLDPVALVKDLAPLFHPDIEDLPCTNRLPNPHSALQYLDNVWTSKRIDKALS</sequence>
<comment type="caution">
    <text evidence="1">The sequence shown here is derived from an EMBL/GenBank/DDBJ whole genome shotgun (WGS) entry which is preliminary data.</text>
</comment>
<proteinExistence type="predicted"/>
<dbReference type="InterPro" id="IPR029058">
    <property type="entry name" value="AB_hydrolase_fold"/>
</dbReference>
<dbReference type="Proteomes" id="UP001271792">
    <property type="component" value="Unassembled WGS sequence"/>
</dbReference>